<dbReference type="EMBL" id="ABCA03000051">
    <property type="protein sequence ID" value="EDS00057.1"/>
    <property type="molecule type" value="Genomic_DNA"/>
</dbReference>
<comment type="caution">
    <text evidence="2">The sequence shown here is derived from an EMBL/GenBank/DDBJ whole genome shotgun (WGS) entry which is preliminary data.</text>
</comment>
<organism evidence="2 3">
    <name type="scientific">[Eubacterium] siraeum DSM 15702</name>
    <dbReference type="NCBI Taxonomy" id="428128"/>
    <lineage>
        <taxon>Bacteria</taxon>
        <taxon>Bacillati</taxon>
        <taxon>Bacillota</taxon>
        <taxon>Clostridia</taxon>
        <taxon>Eubacteriales</taxon>
        <taxon>Oscillospiraceae</taxon>
        <taxon>Oscillospiraceae incertae sedis</taxon>
    </lineage>
</organism>
<name>B0MQ78_9FIRM</name>
<keyword evidence="3" id="KW-1185">Reference proteome</keyword>
<evidence type="ECO:0000259" key="1">
    <source>
        <dbReference type="Pfam" id="PF12146"/>
    </source>
</evidence>
<reference evidence="2" key="2">
    <citation type="submission" date="2014-06" db="EMBL/GenBank/DDBJ databases">
        <title>Draft genome sequence of Eubacterium siraeum (DSM 15702).</title>
        <authorList>
            <person name="Sudarsanam P."/>
            <person name="Ley R."/>
            <person name="Guruge J."/>
            <person name="Turnbaugh P.J."/>
            <person name="Mahowald M."/>
            <person name="Liep D."/>
            <person name="Gordon J."/>
        </authorList>
    </citation>
    <scope>NUCLEOTIDE SEQUENCE</scope>
    <source>
        <strain evidence="2">DSM 15702</strain>
    </source>
</reference>
<dbReference type="InterPro" id="IPR022742">
    <property type="entry name" value="Hydrolase_4"/>
</dbReference>
<dbReference type="Gene3D" id="3.40.50.1820">
    <property type="entry name" value="alpha/beta hydrolase"/>
    <property type="match status" value="1"/>
</dbReference>
<dbReference type="SUPFAM" id="SSF53474">
    <property type="entry name" value="alpha/beta-Hydrolases"/>
    <property type="match status" value="1"/>
</dbReference>
<proteinExistence type="predicted"/>
<dbReference type="InterPro" id="IPR051044">
    <property type="entry name" value="MAG_DAG_Lipase"/>
</dbReference>
<protein>
    <recommendedName>
        <fullName evidence="1">Serine aminopeptidase S33 domain-containing protein</fullName>
    </recommendedName>
</protein>
<accession>B0MQ78</accession>
<dbReference type="InterPro" id="IPR029058">
    <property type="entry name" value="AB_hydrolase_fold"/>
</dbReference>
<dbReference type="Proteomes" id="UP000005326">
    <property type="component" value="Unassembled WGS sequence"/>
</dbReference>
<gene>
    <name evidence="2" type="ORF">EUBSIR_01994</name>
</gene>
<dbReference type="ESTHER" id="9firm-d4mjx5">
    <property type="family name" value="Monoglyceridelipase_lysophospholip"/>
</dbReference>
<sequence>MKALWKNNRNSKQKQAENACFVFTENFMTAQEFEYKGMHCKKWLSDNEKAKIQIIHGLGEMSEYYEQFAEYITAKGVSVYLCEYREHGRTALPADIDNIVQTAAKECGDFSSYVHSESDTPLFLLGHSLGAQMAQYVICHCDSSLYSGVILTGCPYIHDTKALLSDIEAEISEKGADAPSMDVFLKLFGKVAEPFPEKCTVSWVTSDLERALYYETLPYTNKMYSCRFYRSFLQLASEVQCKDYLKNVSPKPPFLLMSGTQDMVGDKGAYAKEKAGILIENGFDVRLEIFDGMRHSILQEVQRENVYRLIYEFIRENI</sequence>
<evidence type="ECO:0000313" key="2">
    <source>
        <dbReference type="EMBL" id="EDS00057.1"/>
    </source>
</evidence>
<evidence type="ECO:0000313" key="3">
    <source>
        <dbReference type="Proteomes" id="UP000005326"/>
    </source>
</evidence>
<dbReference type="PANTHER" id="PTHR11614">
    <property type="entry name" value="PHOSPHOLIPASE-RELATED"/>
    <property type="match status" value="1"/>
</dbReference>
<dbReference type="Pfam" id="PF12146">
    <property type="entry name" value="Hydrolase_4"/>
    <property type="match status" value="1"/>
</dbReference>
<feature type="domain" description="Serine aminopeptidase S33" evidence="1">
    <location>
        <begin position="47"/>
        <end position="301"/>
    </location>
</feature>
<dbReference type="AlphaFoldDB" id="B0MQ78"/>
<reference evidence="2" key="1">
    <citation type="submission" date="2007-10" db="EMBL/GenBank/DDBJ databases">
        <authorList>
            <person name="Fulton L."/>
            <person name="Clifton S."/>
            <person name="Fulton B."/>
            <person name="Xu J."/>
            <person name="Minx P."/>
            <person name="Pepin K.H."/>
            <person name="Johnson M."/>
            <person name="Thiruvilangam P."/>
            <person name="Bhonagiri V."/>
            <person name="Nash W.E."/>
            <person name="Mardis E.R."/>
            <person name="Wilson R.K."/>
        </authorList>
    </citation>
    <scope>NUCLEOTIDE SEQUENCE [LARGE SCALE GENOMIC DNA]</scope>
    <source>
        <strain evidence="2">DSM 15702</strain>
    </source>
</reference>